<organism evidence="2 3">
    <name type="scientific">Leptospira weilii str. 2006001855</name>
    <dbReference type="NCBI Taxonomy" id="996804"/>
    <lineage>
        <taxon>Bacteria</taxon>
        <taxon>Pseudomonadati</taxon>
        <taxon>Spirochaetota</taxon>
        <taxon>Spirochaetia</taxon>
        <taxon>Leptospirales</taxon>
        <taxon>Leptospiraceae</taxon>
        <taxon>Leptospira</taxon>
    </lineage>
</organism>
<feature type="region of interest" description="Disordered" evidence="1">
    <location>
        <begin position="1"/>
        <end position="38"/>
    </location>
</feature>
<evidence type="ECO:0000256" key="1">
    <source>
        <dbReference type="SAM" id="MobiDB-lite"/>
    </source>
</evidence>
<dbReference type="Proteomes" id="UP000012101">
    <property type="component" value="Unassembled WGS sequence"/>
</dbReference>
<accession>M6FYL6</accession>
<protein>
    <submittedName>
        <fullName evidence="2">Uncharacterized protein</fullName>
    </submittedName>
</protein>
<proteinExistence type="predicted"/>
<comment type="caution">
    <text evidence="2">The sequence shown here is derived from an EMBL/GenBank/DDBJ whole genome shotgun (WGS) entry which is preliminary data.</text>
</comment>
<dbReference type="AlphaFoldDB" id="M6FYL6"/>
<evidence type="ECO:0000313" key="2">
    <source>
        <dbReference type="EMBL" id="EMM71851.1"/>
    </source>
</evidence>
<dbReference type="EMBL" id="AFJM02000044">
    <property type="protein sequence ID" value="EMM71851.1"/>
    <property type="molecule type" value="Genomic_DNA"/>
</dbReference>
<reference evidence="2 3" key="1">
    <citation type="submission" date="2013-01" db="EMBL/GenBank/DDBJ databases">
        <authorList>
            <person name="Harkins D.M."/>
            <person name="Durkin A.S."/>
            <person name="Brinkac L.M."/>
            <person name="Haft D.H."/>
            <person name="Selengut J.D."/>
            <person name="Sanka R."/>
            <person name="DePew J."/>
            <person name="Purushe J."/>
            <person name="Hospenthal D.R."/>
            <person name="Murray C.K."/>
            <person name="Pimentel G."/>
            <person name="Wasfy M."/>
            <person name="Vinetz J.M."/>
            <person name="Sutton G.G."/>
            <person name="Nierman W.C."/>
            <person name="Fouts D.E."/>
        </authorList>
    </citation>
    <scope>NUCLEOTIDE SEQUENCE [LARGE SCALE GENOMIC DNA]</scope>
    <source>
        <strain evidence="2 3">2006001855</strain>
    </source>
</reference>
<feature type="compositionally biased region" description="Basic residues" evidence="1">
    <location>
        <begin position="29"/>
        <end position="38"/>
    </location>
</feature>
<evidence type="ECO:0000313" key="3">
    <source>
        <dbReference type="Proteomes" id="UP000012101"/>
    </source>
</evidence>
<name>M6FYL6_9LEPT</name>
<sequence length="38" mass="4458">MIEKNLPSLSTYFATRRERNRVYSPPPKNKGKLRHNAS</sequence>
<gene>
    <name evidence="2" type="ORF">LEP1GSC038_4103</name>
</gene>